<dbReference type="Pfam" id="PF14309">
    <property type="entry name" value="DUF4378"/>
    <property type="match status" value="1"/>
</dbReference>
<protein>
    <recommendedName>
        <fullName evidence="6">DUF4378 domain-containing protein</fullName>
    </recommendedName>
</protein>
<organism evidence="4 5">
    <name type="scientific">Morella rubra</name>
    <name type="common">Chinese bayberry</name>
    <dbReference type="NCBI Taxonomy" id="262757"/>
    <lineage>
        <taxon>Eukaryota</taxon>
        <taxon>Viridiplantae</taxon>
        <taxon>Streptophyta</taxon>
        <taxon>Embryophyta</taxon>
        <taxon>Tracheophyta</taxon>
        <taxon>Spermatophyta</taxon>
        <taxon>Magnoliopsida</taxon>
        <taxon>eudicotyledons</taxon>
        <taxon>Gunneridae</taxon>
        <taxon>Pentapetalae</taxon>
        <taxon>rosids</taxon>
        <taxon>fabids</taxon>
        <taxon>Fagales</taxon>
        <taxon>Myricaceae</taxon>
        <taxon>Morella</taxon>
    </lineage>
</organism>
<evidence type="ECO:0000313" key="4">
    <source>
        <dbReference type="EMBL" id="KAB1210774.1"/>
    </source>
</evidence>
<gene>
    <name evidence="4" type="ORF">CJ030_MR6G019835</name>
</gene>
<feature type="compositionally biased region" description="Low complexity" evidence="1">
    <location>
        <begin position="340"/>
        <end position="349"/>
    </location>
</feature>
<reference evidence="4 5" key="1">
    <citation type="journal article" date="2019" name="Plant Biotechnol. J.">
        <title>The red bayberry genome and genetic basis of sex determination.</title>
        <authorList>
            <person name="Jia H.M."/>
            <person name="Jia H.J."/>
            <person name="Cai Q.L."/>
            <person name="Wang Y."/>
            <person name="Zhao H.B."/>
            <person name="Yang W.F."/>
            <person name="Wang G.Y."/>
            <person name="Li Y.H."/>
            <person name="Zhan D.L."/>
            <person name="Shen Y.T."/>
            <person name="Niu Q.F."/>
            <person name="Chang L."/>
            <person name="Qiu J."/>
            <person name="Zhao L."/>
            <person name="Xie H.B."/>
            <person name="Fu W.Y."/>
            <person name="Jin J."/>
            <person name="Li X.W."/>
            <person name="Jiao Y."/>
            <person name="Zhou C.C."/>
            <person name="Tu T."/>
            <person name="Chai C.Y."/>
            <person name="Gao J.L."/>
            <person name="Fan L.J."/>
            <person name="van de Weg E."/>
            <person name="Wang J.Y."/>
            <person name="Gao Z.S."/>
        </authorList>
    </citation>
    <scope>NUCLEOTIDE SEQUENCE [LARGE SCALE GENOMIC DNA]</scope>
    <source>
        <tissue evidence="4">Leaves</tissue>
    </source>
</reference>
<feature type="domain" description="DUF3741" evidence="3">
    <location>
        <begin position="145"/>
        <end position="174"/>
    </location>
</feature>
<dbReference type="OrthoDB" id="1939700at2759"/>
<feature type="region of interest" description="Disordered" evidence="1">
    <location>
        <begin position="317"/>
        <end position="352"/>
    </location>
</feature>
<dbReference type="InterPro" id="IPR032795">
    <property type="entry name" value="DUF3741-assoc"/>
</dbReference>
<comment type="caution">
    <text evidence="4">The sequence shown here is derived from an EMBL/GenBank/DDBJ whole genome shotgun (WGS) entry which is preliminary data.</text>
</comment>
<feature type="domain" description="DUF4378" evidence="2">
    <location>
        <begin position="569"/>
        <end position="733"/>
    </location>
</feature>
<feature type="compositionally biased region" description="Polar residues" evidence="1">
    <location>
        <begin position="127"/>
        <end position="157"/>
    </location>
</feature>
<dbReference type="Pfam" id="PF14383">
    <property type="entry name" value="VARLMGL"/>
    <property type="match status" value="1"/>
</dbReference>
<accession>A0A6A1VDD2</accession>
<feature type="region of interest" description="Disordered" evidence="1">
    <location>
        <begin position="1"/>
        <end position="24"/>
    </location>
</feature>
<evidence type="ECO:0000259" key="2">
    <source>
        <dbReference type="Pfam" id="PF14309"/>
    </source>
</evidence>
<dbReference type="AlphaFoldDB" id="A0A6A1VDD2"/>
<evidence type="ECO:0000313" key="5">
    <source>
        <dbReference type="Proteomes" id="UP000516437"/>
    </source>
</evidence>
<dbReference type="Proteomes" id="UP000516437">
    <property type="component" value="Chromosome 6"/>
</dbReference>
<dbReference type="PANTHER" id="PTHR37751:SF1">
    <property type="entry name" value="LOW PROTEIN: M-PHASE INDUCER PHOSPHATASE-LIKE PROTEIN"/>
    <property type="match status" value="1"/>
</dbReference>
<feature type="compositionally biased region" description="Low complexity" evidence="1">
    <location>
        <begin position="101"/>
        <end position="111"/>
    </location>
</feature>
<sequence length="739" mass="82770">MGREWHWSGRYSNRSGAGGEKDSTTSSGCMSAVFQFFDFHQFQVALHHQQPSFETTSILPDEPFSPKGSLSLSLTHTHAHILKLCLTVLCNSGVEAPRNSLQSEELSFSLSTRERQEEDLNIPMSIQIRTSRNTGSKAGTPNEFSSEISSSPGTKTPNLVARLMGLDLLPETNSPSSSSSSTHGTSTSNPLSKTPSRLLRPQQLLQSRLRKSLDKDIAGTRSLPETPRVSSARKSDVDHRFSLQINKENLRANEDLEFSRFSYLRRKEFRVQDENNKSPSQHARQIVKQMKEKFSRKVGLDITNTVMNRDQLGRTEAVSQFKSRKSSKAFTKSVEESSPGKHSSPSCSPRLRFYETKIKPSTTAPSTNDKASHYSKPSLPLLSSPFNVLPQPTRVSVKQKSQPLPIRQQPVQKSVQKCKKMASERFGERLKKPPQTSDIIRNKKEEPFVHPSTSTRTNTVEYKKCKKTPLSNGLLNIAVPNLLPVKKDPSPPALNVPQIELVYQLTLLYMVLWGTQSQVFDAKESRCSSQLPSSASQRYKQEATGTLMVRESDDDRSNGVSTIGASGAEYEYVTNILSRTGIDKETAVSFNNWFSPSHPLDPSIFDQLTASTTSSTESMTGHLGYNLCNQKLLFHVVDELLVEILKPYISMKPWASSKEHVHPHMQGSQLIDTLCTKIRSFPYADCRVLEDIDALIDKDLMHLRLQSSMAFEEEGEDIVTDLEKDILDSLVHEIVCKFC</sequence>
<keyword evidence="5" id="KW-1185">Reference proteome</keyword>
<feature type="compositionally biased region" description="Low complexity" evidence="1">
    <location>
        <begin position="172"/>
        <end position="188"/>
    </location>
</feature>
<evidence type="ECO:0000259" key="3">
    <source>
        <dbReference type="Pfam" id="PF14383"/>
    </source>
</evidence>
<dbReference type="EMBL" id="RXIC02000024">
    <property type="protein sequence ID" value="KAB1210774.1"/>
    <property type="molecule type" value="Genomic_DNA"/>
</dbReference>
<evidence type="ECO:0008006" key="6">
    <source>
        <dbReference type="Google" id="ProtNLM"/>
    </source>
</evidence>
<proteinExistence type="predicted"/>
<feature type="region of interest" description="Disordered" evidence="1">
    <location>
        <begin position="101"/>
        <end position="157"/>
    </location>
</feature>
<feature type="region of interest" description="Disordered" evidence="1">
    <location>
        <begin position="169"/>
        <end position="199"/>
    </location>
</feature>
<dbReference type="PANTHER" id="PTHR37751">
    <property type="entry name" value="LOW PROTEIN: M-PHASE INDUCER PHOSPHATASE-LIKE PROTEIN"/>
    <property type="match status" value="1"/>
</dbReference>
<feature type="region of interest" description="Disordered" evidence="1">
    <location>
        <begin position="211"/>
        <end position="237"/>
    </location>
</feature>
<dbReference type="InterPro" id="IPR025486">
    <property type="entry name" value="DUF4378"/>
</dbReference>
<name>A0A6A1VDD2_9ROSI</name>
<evidence type="ECO:0000256" key="1">
    <source>
        <dbReference type="SAM" id="MobiDB-lite"/>
    </source>
</evidence>